<dbReference type="Gene3D" id="1.10.10.2910">
    <property type="match status" value="1"/>
</dbReference>
<keyword evidence="6" id="KW-1185">Reference proteome</keyword>
<reference evidence="3" key="1">
    <citation type="journal article" date="2014" name="Int. J. Syst. Evol. Microbiol.">
        <title>Complete genome of a new Firmicutes species belonging to the dominant human colonic microbiota ('Ruminococcus bicirculans') reveals two chromosomes and a selective capacity to utilize plant glucans.</title>
        <authorList>
            <consortium name="NISC Comparative Sequencing Program"/>
            <person name="Wegmann U."/>
            <person name="Louis P."/>
            <person name="Goesmann A."/>
            <person name="Henrissat B."/>
            <person name="Duncan S.H."/>
            <person name="Flint H.J."/>
        </authorList>
    </citation>
    <scope>NUCLEOTIDE SEQUENCE</scope>
    <source>
        <strain evidence="3">KCTC 62575</strain>
    </source>
</reference>
<dbReference type="GO" id="GO:0003677">
    <property type="term" value="F:DNA binding"/>
    <property type="evidence" value="ECO:0007669"/>
    <property type="project" value="InterPro"/>
</dbReference>
<name>A0A371YQQ1_9GAMM</name>
<evidence type="ECO:0000313" key="3">
    <source>
        <dbReference type="EMBL" id="MFC2995170.1"/>
    </source>
</evidence>
<dbReference type="OrthoDB" id="9794834at2"/>
<protein>
    <submittedName>
        <fullName evidence="4">ImmA/IrrE family metallo-endopeptidase</fullName>
    </submittedName>
</protein>
<dbReference type="RefSeq" id="WP_107008012.1">
    <property type="nucleotide sequence ID" value="NZ_JBHRSF010000019.1"/>
</dbReference>
<gene>
    <name evidence="3" type="ORF">ACFODO_07825</name>
    <name evidence="4" type="ORF">C9E89_009125</name>
</gene>
<evidence type="ECO:0000256" key="1">
    <source>
        <dbReference type="ARBA" id="ARBA00007227"/>
    </source>
</evidence>
<dbReference type="SMART" id="SM00530">
    <property type="entry name" value="HTH_XRE"/>
    <property type="match status" value="1"/>
</dbReference>
<organism evidence="4 5">
    <name type="scientific">Acinetobacter sichuanensis</name>
    <dbReference type="NCBI Taxonomy" id="2136183"/>
    <lineage>
        <taxon>Bacteria</taxon>
        <taxon>Pseudomonadati</taxon>
        <taxon>Pseudomonadota</taxon>
        <taxon>Gammaproteobacteria</taxon>
        <taxon>Moraxellales</taxon>
        <taxon>Moraxellaceae</taxon>
        <taxon>Acinetobacter</taxon>
    </lineage>
</organism>
<reference evidence="4 5" key="2">
    <citation type="submission" date="2018-08" db="EMBL/GenBank/DDBJ databases">
        <title>The draft genome of Acinetobacter sichuanensis strain WCHAc060041.</title>
        <authorList>
            <person name="Qin J."/>
            <person name="Feng Y."/>
            <person name="Zong Z."/>
        </authorList>
    </citation>
    <scope>NUCLEOTIDE SEQUENCE [LARGE SCALE GENOMIC DNA]</scope>
    <source>
        <strain evidence="4 5">WCHAc060041</strain>
    </source>
</reference>
<dbReference type="InterPro" id="IPR010359">
    <property type="entry name" value="IrrE_HExxH"/>
</dbReference>
<comment type="similarity">
    <text evidence="1">Belongs to the short-chain fatty acyl-CoA assimilation regulator (ScfR) family.</text>
</comment>
<evidence type="ECO:0000259" key="2">
    <source>
        <dbReference type="PROSITE" id="PS50943"/>
    </source>
</evidence>
<reference evidence="3" key="4">
    <citation type="submission" date="2024-09" db="EMBL/GenBank/DDBJ databases">
        <authorList>
            <person name="Sun Q."/>
            <person name="Mori K."/>
        </authorList>
    </citation>
    <scope>NUCLEOTIDE SEQUENCE</scope>
    <source>
        <strain evidence="3">KCTC 62575</strain>
    </source>
</reference>
<dbReference type="Proteomes" id="UP000240957">
    <property type="component" value="Unassembled WGS sequence"/>
</dbReference>
<dbReference type="EMBL" id="JBHRSF010000019">
    <property type="protein sequence ID" value="MFC2995170.1"/>
    <property type="molecule type" value="Genomic_DNA"/>
</dbReference>
<dbReference type="EMBL" id="PYIX02000012">
    <property type="protein sequence ID" value="RFC83788.1"/>
    <property type="molecule type" value="Genomic_DNA"/>
</dbReference>
<dbReference type="Gene3D" id="1.10.260.40">
    <property type="entry name" value="lambda repressor-like DNA-binding domains"/>
    <property type="match status" value="1"/>
</dbReference>
<dbReference type="InterPro" id="IPR052345">
    <property type="entry name" value="Rad_response_metalloprotease"/>
</dbReference>
<dbReference type="PANTHER" id="PTHR43236">
    <property type="entry name" value="ANTITOXIN HIGA1"/>
    <property type="match status" value="1"/>
</dbReference>
<comment type="caution">
    <text evidence="4">The sequence shown here is derived from an EMBL/GenBank/DDBJ whole genome shotgun (WGS) entry which is preliminary data.</text>
</comment>
<accession>A0A371YQQ1</accession>
<dbReference type="SUPFAM" id="SSF47413">
    <property type="entry name" value="lambda repressor-like DNA-binding domains"/>
    <property type="match status" value="1"/>
</dbReference>
<reference evidence="6" key="3">
    <citation type="journal article" date="2019" name="Int. J. Syst. Evol. Microbiol.">
        <title>The Global Catalogue of Microorganisms (GCM) 10K type strain sequencing project: providing services to taxonomists for standard genome sequencing and annotation.</title>
        <authorList>
            <consortium name="The Broad Institute Genomics Platform"/>
            <consortium name="The Broad Institute Genome Sequencing Center for Infectious Disease"/>
            <person name="Wu L."/>
            <person name="Ma J."/>
        </authorList>
    </citation>
    <scope>NUCLEOTIDE SEQUENCE [LARGE SCALE GENOMIC DNA]</scope>
    <source>
        <strain evidence="6">KCTC 62575</strain>
    </source>
</reference>
<dbReference type="Proteomes" id="UP001595455">
    <property type="component" value="Unassembled WGS sequence"/>
</dbReference>
<evidence type="ECO:0000313" key="6">
    <source>
        <dbReference type="Proteomes" id="UP001595455"/>
    </source>
</evidence>
<dbReference type="Pfam" id="PF01381">
    <property type="entry name" value="HTH_3"/>
    <property type="match status" value="1"/>
</dbReference>
<proteinExistence type="inferred from homology"/>
<dbReference type="PROSITE" id="PS50943">
    <property type="entry name" value="HTH_CROC1"/>
    <property type="match status" value="1"/>
</dbReference>
<dbReference type="InterPro" id="IPR001387">
    <property type="entry name" value="Cro/C1-type_HTH"/>
</dbReference>
<dbReference type="PANTHER" id="PTHR43236:SF1">
    <property type="entry name" value="BLL7220 PROTEIN"/>
    <property type="match status" value="1"/>
</dbReference>
<dbReference type="AlphaFoldDB" id="A0A371YQQ1"/>
<sequence>MQGIEQFQSERLKRARLMYDGLTKAALAEMINVSPSTLTKWEDGTHFPQNEAIEKLSEALKIPYHWFLRPIPNQGSPLFLNRAKKRLLKAPGDRSNEMLLNLSEIYHIAVDWINFPDVNLIDSLSRTEALLLTYPQIEDIASRLRKHWGVGVSPLLELTKRIEKSGVIVTRFEIGYDDMDGSSAWINDRPFIFIAADKNNYFRSRFDISHELGHLIMHRNLTHEDKKLRFNLLEEQAHYFANCLLFPPNAFIAEANKISIESLTMLKKRWGISIAAMIYKAQSMQMLSEDQASRLWRSLRYRGYHKCEPYDLETKPEQPVALKNSIKLMLEQGGFSKSKIIDEFGLKKHLEMLCGLPLGYLDEDFGQIISMKSRNMHSLENTTSTYTKQGELIKFSRD</sequence>
<dbReference type="Pfam" id="PF06114">
    <property type="entry name" value="Peptidase_M78"/>
    <property type="match status" value="1"/>
</dbReference>
<feature type="domain" description="HTH cro/C1-type" evidence="2">
    <location>
        <begin position="12"/>
        <end position="67"/>
    </location>
</feature>
<evidence type="ECO:0000313" key="5">
    <source>
        <dbReference type="Proteomes" id="UP000240957"/>
    </source>
</evidence>
<evidence type="ECO:0000313" key="4">
    <source>
        <dbReference type="EMBL" id="RFC83788.1"/>
    </source>
</evidence>
<dbReference type="CDD" id="cd00093">
    <property type="entry name" value="HTH_XRE"/>
    <property type="match status" value="1"/>
</dbReference>
<dbReference type="InterPro" id="IPR010982">
    <property type="entry name" value="Lambda_DNA-bd_dom_sf"/>
</dbReference>